<sequence length="232" mass="26857">MYLEIEKYGNINNALNSEFAKIKSPLRVQESESIDKFPLTYALVEYRNKFSQIYLAGKKHVFLPDFWRDGVCLANGQTNELNELVRVVDFWLLNDVSTNELSETFIWVKPNKKAIAFDENRAVEYAWNSYLKNEIFKDFQEFIEIAKQDEIIGKLFPFTSLMRLCFSRCTGYPYTYDIPIVIPIIDEKGKYEVRSSNDVIIGRGTAIQTLKMLKSHLPKNIKPAVKGTADDL</sequence>
<dbReference type="EMBL" id="JBHSFV010000010">
    <property type="protein sequence ID" value="MFC4635354.1"/>
    <property type="molecule type" value="Genomic_DNA"/>
</dbReference>
<evidence type="ECO:0000313" key="2">
    <source>
        <dbReference type="Proteomes" id="UP001596043"/>
    </source>
</evidence>
<evidence type="ECO:0000313" key="1">
    <source>
        <dbReference type="EMBL" id="MFC4635354.1"/>
    </source>
</evidence>
<protein>
    <submittedName>
        <fullName evidence="1">DUF6193 family natural product biosynthesis protein</fullName>
    </submittedName>
</protein>
<proteinExistence type="predicted"/>
<gene>
    <name evidence="1" type="ORF">ACFO3O_15700</name>
</gene>
<keyword evidence="2" id="KW-1185">Reference proteome</keyword>
<organism evidence="1 2">
    <name type="scientific">Dokdonia ponticola</name>
    <dbReference type="NCBI Taxonomy" id="2041041"/>
    <lineage>
        <taxon>Bacteria</taxon>
        <taxon>Pseudomonadati</taxon>
        <taxon>Bacteroidota</taxon>
        <taxon>Flavobacteriia</taxon>
        <taxon>Flavobacteriales</taxon>
        <taxon>Flavobacteriaceae</taxon>
        <taxon>Dokdonia</taxon>
    </lineage>
</organism>
<dbReference type="InterPro" id="IPR045682">
    <property type="entry name" value="DUF6193"/>
</dbReference>
<name>A0ABV9HZ00_9FLAO</name>
<dbReference type="Pfam" id="PF19692">
    <property type="entry name" value="DUF6193"/>
    <property type="match status" value="1"/>
</dbReference>
<accession>A0ABV9HZ00</accession>
<dbReference type="RefSeq" id="WP_379980491.1">
    <property type="nucleotide sequence ID" value="NZ_JBHSFV010000010.1"/>
</dbReference>
<reference evidence="2" key="1">
    <citation type="journal article" date="2019" name="Int. J. Syst. Evol. Microbiol.">
        <title>The Global Catalogue of Microorganisms (GCM) 10K type strain sequencing project: providing services to taxonomists for standard genome sequencing and annotation.</title>
        <authorList>
            <consortium name="The Broad Institute Genomics Platform"/>
            <consortium name="The Broad Institute Genome Sequencing Center for Infectious Disease"/>
            <person name="Wu L."/>
            <person name="Ma J."/>
        </authorList>
    </citation>
    <scope>NUCLEOTIDE SEQUENCE [LARGE SCALE GENOMIC DNA]</scope>
    <source>
        <strain evidence="2">YJ-61-S</strain>
    </source>
</reference>
<comment type="caution">
    <text evidence="1">The sequence shown here is derived from an EMBL/GenBank/DDBJ whole genome shotgun (WGS) entry which is preliminary data.</text>
</comment>
<dbReference type="Proteomes" id="UP001596043">
    <property type="component" value="Unassembled WGS sequence"/>
</dbReference>